<proteinExistence type="predicted"/>
<keyword evidence="15" id="KW-1185">Reference proteome</keyword>
<gene>
    <name evidence="14" type="ORF">MNODULE_14980</name>
</gene>
<dbReference type="GO" id="GO:0005524">
    <property type="term" value="F:ATP binding"/>
    <property type="evidence" value="ECO:0007669"/>
    <property type="project" value="UniProtKB-KW"/>
</dbReference>
<organism evidence="14 15">
    <name type="scientific">Candidatus Manganitrophus noduliformans</name>
    <dbReference type="NCBI Taxonomy" id="2606439"/>
    <lineage>
        <taxon>Bacteria</taxon>
        <taxon>Pseudomonadati</taxon>
        <taxon>Nitrospirota</taxon>
        <taxon>Nitrospiria</taxon>
        <taxon>Candidatus Troglogloeales</taxon>
        <taxon>Candidatus Manganitrophaceae</taxon>
        <taxon>Candidatus Manganitrophus</taxon>
    </lineage>
</organism>
<name>A0A7X6IC05_9BACT</name>
<dbReference type="PROSITE" id="PS50045">
    <property type="entry name" value="SIGMA54_INTERACT_4"/>
    <property type="match status" value="1"/>
</dbReference>
<evidence type="ECO:0000259" key="13">
    <source>
        <dbReference type="PROSITE" id="PS50110"/>
    </source>
</evidence>
<evidence type="ECO:0000256" key="6">
    <source>
        <dbReference type="ARBA" id="ARBA00023012"/>
    </source>
</evidence>
<dbReference type="GO" id="GO:0043565">
    <property type="term" value="F:sequence-specific DNA binding"/>
    <property type="evidence" value="ECO:0007669"/>
    <property type="project" value="InterPro"/>
</dbReference>
<feature type="modified residue" description="4-aspartylphosphate" evidence="11">
    <location>
        <position position="52"/>
    </location>
</feature>
<dbReference type="Gene3D" id="1.10.10.60">
    <property type="entry name" value="Homeodomain-like"/>
    <property type="match status" value="1"/>
</dbReference>
<feature type="domain" description="Sigma-54 factor interaction" evidence="12">
    <location>
        <begin position="142"/>
        <end position="371"/>
    </location>
</feature>
<dbReference type="InterPro" id="IPR003593">
    <property type="entry name" value="AAA+_ATPase"/>
</dbReference>
<keyword evidence="5" id="KW-0067">ATP-binding</keyword>
<evidence type="ECO:0000313" key="15">
    <source>
        <dbReference type="Proteomes" id="UP000534783"/>
    </source>
</evidence>
<comment type="caution">
    <text evidence="14">The sequence shown here is derived from an EMBL/GenBank/DDBJ whole genome shotgun (WGS) entry which is preliminary data.</text>
</comment>
<comment type="subcellular location">
    <subcellularLocation>
        <location evidence="1">Cytoplasm</location>
    </subcellularLocation>
</comment>
<dbReference type="Pfam" id="PF00072">
    <property type="entry name" value="Response_reg"/>
    <property type="match status" value="1"/>
</dbReference>
<keyword evidence="2" id="KW-0963">Cytoplasm</keyword>
<dbReference type="PANTHER" id="PTHR32071">
    <property type="entry name" value="TRANSCRIPTIONAL REGULATORY PROTEIN"/>
    <property type="match status" value="1"/>
</dbReference>
<keyword evidence="3 11" id="KW-0597">Phosphoprotein</keyword>
<dbReference type="InterPro" id="IPR025662">
    <property type="entry name" value="Sigma_54_int_dom_ATP-bd_1"/>
</dbReference>
<evidence type="ECO:0000256" key="10">
    <source>
        <dbReference type="ARBA" id="ARBA00023163"/>
    </source>
</evidence>
<evidence type="ECO:0000313" key="14">
    <source>
        <dbReference type="EMBL" id="NKE72051.1"/>
    </source>
</evidence>
<evidence type="ECO:0000256" key="5">
    <source>
        <dbReference type="ARBA" id="ARBA00022840"/>
    </source>
</evidence>
<keyword evidence="10" id="KW-0804">Transcription</keyword>
<sequence>MENILIVEDRESLAQMLSQALTGAGYQVVWAKDGREGIAKIREGKIDLVVTDLKLPHKSGLDVLHAVKEQNTFIPVIVMTAYGSIETAVKAVKEGAYDFIAKPFDPDHLLLQIEKALEKQRLVTENIILKEDFTNQLRFPKIIGKTPAMNQVVEQMRKVAPGKTTVLIGGESGTGKELFARAIHMLSPRQDKTFVAINCAAIPHDLLESELFGHERGAFTGAVGKKIGKFELADKGTIFLDEIGEMDLSLQSKLLRVLEEEEMMRVGGTVEVKIDVRVVAATNRDLMQLIQQKTFREDLYYRLNVFPIVIPPLRDRREDIPALVDHFMSYYSKEMKKEVKKVSPEAMDLLMTHPWTGNVRELQNSIERAIILSDGNELLPEHFGLKTRAPGDFSLRDVSIEGTLQEVSENVTRLVESKMIRKVLNETGGNKTRAAEILQVSYKTLLTKIKDYGLEKGDA</sequence>
<dbReference type="PROSITE" id="PS00676">
    <property type="entry name" value="SIGMA54_INTERACT_2"/>
    <property type="match status" value="1"/>
</dbReference>
<dbReference type="EMBL" id="VTOW01000003">
    <property type="protein sequence ID" value="NKE72051.1"/>
    <property type="molecule type" value="Genomic_DNA"/>
</dbReference>
<dbReference type="Pfam" id="PF25601">
    <property type="entry name" value="AAA_lid_14"/>
    <property type="match status" value="1"/>
</dbReference>
<dbReference type="FunFam" id="3.40.50.2300:FF:000018">
    <property type="entry name" value="DNA-binding transcriptional regulator NtrC"/>
    <property type="match status" value="1"/>
</dbReference>
<dbReference type="InterPro" id="IPR001789">
    <property type="entry name" value="Sig_transdc_resp-reg_receiver"/>
</dbReference>
<keyword evidence="9" id="KW-0010">Activator</keyword>
<dbReference type="Proteomes" id="UP000534783">
    <property type="component" value="Unassembled WGS sequence"/>
</dbReference>
<evidence type="ECO:0000256" key="2">
    <source>
        <dbReference type="ARBA" id="ARBA00022490"/>
    </source>
</evidence>
<dbReference type="RefSeq" id="WP_168061370.1">
    <property type="nucleotide sequence ID" value="NZ_VTOW01000003.1"/>
</dbReference>
<evidence type="ECO:0000256" key="3">
    <source>
        <dbReference type="ARBA" id="ARBA00022553"/>
    </source>
</evidence>
<dbReference type="GO" id="GO:0000160">
    <property type="term" value="P:phosphorelay signal transduction system"/>
    <property type="evidence" value="ECO:0007669"/>
    <property type="project" value="UniProtKB-KW"/>
</dbReference>
<dbReference type="PROSITE" id="PS00675">
    <property type="entry name" value="SIGMA54_INTERACT_1"/>
    <property type="match status" value="1"/>
</dbReference>
<evidence type="ECO:0000256" key="7">
    <source>
        <dbReference type="ARBA" id="ARBA00023015"/>
    </source>
</evidence>
<dbReference type="GO" id="GO:0006355">
    <property type="term" value="P:regulation of DNA-templated transcription"/>
    <property type="evidence" value="ECO:0007669"/>
    <property type="project" value="InterPro"/>
</dbReference>
<dbReference type="FunFam" id="1.10.8.60:FF:000014">
    <property type="entry name" value="DNA-binding transcriptional regulator NtrC"/>
    <property type="match status" value="1"/>
</dbReference>
<evidence type="ECO:0000256" key="8">
    <source>
        <dbReference type="ARBA" id="ARBA00023125"/>
    </source>
</evidence>
<dbReference type="PRINTS" id="PR01590">
    <property type="entry name" value="HTHFIS"/>
</dbReference>
<accession>A0A7X6IC05</accession>
<dbReference type="PANTHER" id="PTHR32071:SF113">
    <property type="entry name" value="ALGINATE BIOSYNTHESIS TRANSCRIPTIONAL REGULATORY PROTEIN ALGB"/>
    <property type="match status" value="1"/>
</dbReference>
<dbReference type="InterPro" id="IPR009057">
    <property type="entry name" value="Homeodomain-like_sf"/>
</dbReference>
<evidence type="ECO:0000256" key="9">
    <source>
        <dbReference type="ARBA" id="ARBA00023159"/>
    </source>
</evidence>
<keyword evidence="7" id="KW-0805">Transcription regulation</keyword>
<evidence type="ECO:0000256" key="1">
    <source>
        <dbReference type="ARBA" id="ARBA00004496"/>
    </source>
</evidence>
<evidence type="ECO:0000256" key="4">
    <source>
        <dbReference type="ARBA" id="ARBA00022741"/>
    </source>
</evidence>
<dbReference type="GO" id="GO:0005737">
    <property type="term" value="C:cytoplasm"/>
    <property type="evidence" value="ECO:0007669"/>
    <property type="project" value="UniProtKB-SubCell"/>
</dbReference>
<dbReference type="InterPro" id="IPR058031">
    <property type="entry name" value="AAA_lid_NorR"/>
</dbReference>
<dbReference type="FunFam" id="3.40.50.300:FF:000006">
    <property type="entry name" value="DNA-binding transcriptional regulator NtrC"/>
    <property type="match status" value="1"/>
</dbReference>
<dbReference type="Gene3D" id="3.40.50.2300">
    <property type="match status" value="1"/>
</dbReference>
<keyword evidence="4" id="KW-0547">Nucleotide-binding</keyword>
<dbReference type="Gene3D" id="3.40.50.300">
    <property type="entry name" value="P-loop containing nucleotide triphosphate hydrolases"/>
    <property type="match status" value="1"/>
</dbReference>
<dbReference type="InterPro" id="IPR002197">
    <property type="entry name" value="HTH_Fis"/>
</dbReference>
<dbReference type="Pfam" id="PF02954">
    <property type="entry name" value="HTH_8"/>
    <property type="match status" value="1"/>
</dbReference>
<evidence type="ECO:0000256" key="11">
    <source>
        <dbReference type="PROSITE-ProRule" id="PRU00169"/>
    </source>
</evidence>
<protein>
    <submittedName>
        <fullName evidence="14">Sigma-54-dependent Fis family transcriptional regulator</fullName>
    </submittedName>
</protein>
<dbReference type="SUPFAM" id="SSF52540">
    <property type="entry name" value="P-loop containing nucleoside triphosphate hydrolases"/>
    <property type="match status" value="1"/>
</dbReference>
<dbReference type="InterPro" id="IPR002078">
    <property type="entry name" value="Sigma_54_int"/>
</dbReference>
<dbReference type="PROSITE" id="PS50110">
    <property type="entry name" value="RESPONSE_REGULATORY"/>
    <property type="match status" value="1"/>
</dbReference>
<dbReference type="InterPro" id="IPR027417">
    <property type="entry name" value="P-loop_NTPase"/>
</dbReference>
<keyword evidence="6" id="KW-0902">Two-component regulatory system</keyword>
<dbReference type="Gene3D" id="1.10.8.60">
    <property type="match status" value="1"/>
</dbReference>
<dbReference type="SUPFAM" id="SSF52172">
    <property type="entry name" value="CheY-like"/>
    <property type="match status" value="1"/>
</dbReference>
<dbReference type="SMART" id="SM00382">
    <property type="entry name" value="AAA"/>
    <property type="match status" value="1"/>
</dbReference>
<evidence type="ECO:0000259" key="12">
    <source>
        <dbReference type="PROSITE" id="PS50045"/>
    </source>
</evidence>
<reference evidence="14 15" key="1">
    <citation type="journal article" date="2020" name="Nature">
        <title>Bacterial chemolithoautotrophy via manganese oxidation.</title>
        <authorList>
            <person name="Yu H."/>
            <person name="Leadbetter J.R."/>
        </authorList>
    </citation>
    <scope>NUCLEOTIDE SEQUENCE [LARGE SCALE GENOMIC DNA]</scope>
    <source>
        <strain evidence="14 15">Mn-1</strain>
    </source>
</reference>
<dbReference type="Pfam" id="PF00158">
    <property type="entry name" value="Sigma54_activat"/>
    <property type="match status" value="1"/>
</dbReference>
<dbReference type="SUPFAM" id="SSF46689">
    <property type="entry name" value="Homeodomain-like"/>
    <property type="match status" value="1"/>
</dbReference>
<dbReference type="CDD" id="cd00009">
    <property type="entry name" value="AAA"/>
    <property type="match status" value="1"/>
</dbReference>
<keyword evidence="8" id="KW-0238">DNA-binding</keyword>
<dbReference type="InterPro" id="IPR011006">
    <property type="entry name" value="CheY-like_superfamily"/>
</dbReference>
<feature type="domain" description="Response regulatory" evidence="13">
    <location>
        <begin position="3"/>
        <end position="117"/>
    </location>
</feature>
<dbReference type="InterPro" id="IPR025943">
    <property type="entry name" value="Sigma_54_int_dom_ATP-bd_2"/>
</dbReference>
<dbReference type="SMART" id="SM00448">
    <property type="entry name" value="REC"/>
    <property type="match status" value="1"/>
</dbReference>
<dbReference type="AlphaFoldDB" id="A0A7X6IC05"/>